<gene>
    <name evidence="2" type="ORF">OSH07_09400</name>
</gene>
<proteinExistence type="predicted"/>
<feature type="domain" description="Spore protein YkvP/CgeB glycosyl transferase-like" evidence="1">
    <location>
        <begin position="267"/>
        <end position="346"/>
    </location>
</feature>
<evidence type="ECO:0000313" key="3">
    <source>
        <dbReference type="Proteomes" id="UP001144805"/>
    </source>
</evidence>
<accession>A0A9X3E2F0</accession>
<name>A0A9X3E2F0_9HYPH</name>
<organism evidence="2 3">
    <name type="scientific">Kaistia nematophila</name>
    <dbReference type="NCBI Taxonomy" id="2994654"/>
    <lineage>
        <taxon>Bacteria</taxon>
        <taxon>Pseudomonadati</taxon>
        <taxon>Pseudomonadota</taxon>
        <taxon>Alphaproteobacteria</taxon>
        <taxon>Hyphomicrobiales</taxon>
        <taxon>Kaistiaceae</taxon>
        <taxon>Kaistia</taxon>
    </lineage>
</organism>
<comment type="caution">
    <text evidence="2">The sequence shown here is derived from an EMBL/GenBank/DDBJ whole genome shotgun (WGS) entry which is preliminary data.</text>
</comment>
<dbReference type="Proteomes" id="UP001144805">
    <property type="component" value="Unassembled WGS sequence"/>
</dbReference>
<dbReference type="InterPro" id="IPR055259">
    <property type="entry name" value="YkvP/CgeB_Glyco_trans-like"/>
</dbReference>
<evidence type="ECO:0000313" key="2">
    <source>
        <dbReference type="EMBL" id="MCX5569407.1"/>
    </source>
</evidence>
<reference evidence="2" key="1">
    <citation type="submission" date="2022-11" db="EMBL/GenBank/DDBJ databases">
        <title>Biodiversity and phylogenetic relationships of bacteria.</title>
        <authorList>
            <person name="Machado R.A.R."/>
            <person name="Bhat A."/>
            <person name="Loulou A."/>
            <person name="Kallel S."/>
        </authorList>
    </citation>
    <scope>NUCLEOTIDE SEQUENCE</scope>
    <source>
        <strain evidence="2">K-TC2</strain>
    </source>
</reference>
<sequence>MTVDIAGASGGSKLRILDINTRLFLNAAPDQTDFFWAARKPGGSQAPLFGPRAFFRTLEKLRDGDYDLVVVDGPTLPAWHPRTWLTALRDYHVRAPKALFAIAAARLMHRFHDVPVAVIDINDSFGIGAHNFGLIDRCHSYFKRELTADKWQVFFKSSHWDLPGRRWRLKKSSQRRIRKLRPIHLGYPRKPTAEPTTMKTSDVFFAGDTHPNSTVRSDGIEELLALRNEGYVIDVPDSPLDRNTFYQRLASARLAWSPMGYGWDCYRHYEASELGTVPVMNYPTIYQHKPFRNGEHCFYYSPEPGGLSRAVRGALQDPDRLAGMAIAARAYTLEHHTLRARAEYVVATVLGRSLDGAPARVE</sequence>
<dbReference type="Pfam" id="PF13524">
    <property type="entry name" value="Glyco_trans_1_2"/>
    <property type="match status" value="1"/>
</dbReference>
<protein>
    <submittedName>
        <fullName evidence="2">Glycosyltransferase</fullName>
    </submittedName>
</protein>
<dbReference type="RefSeq" id="WP_266338379.1">
    <property type="nucleotide sequence ID" value="NZ_JAPKNK010000003.1"/>
</dbReference>
<keyword evidence="3" id="KW-1185">Reference proteome</keyword>
<dbReference type="EMBL" id="JAPKNK010000003">
    <property type="protein sequence ID" value="MCX5569407.1"/>
    <property type="molecule type" value="Genomic_DNA"/>
</dbReference>
<evidence type="ECO:0000259" key="1">
    <source>
        <dbReference type="Pfam" id="PF13524"/>
    </source>
</evidence>
<dbReference type="AlphaFoldDB" id="A0A9X3E2F0"/>